<name>F3G135_PSESX</name>
<dbReference type="EMBL" id="AEAH01004526">
    <property type="protein sequence ID" value="EGH36177.1"/>
    <property type="molecule type" value="Genomic_DNA"/>
</dbReference>
<evidence type="ECO:0000313" key="1">
    <source>
        <dbReference type="EMBL" id="EGH36177.1"/>
    </source>
</evidence>
<sequence length="34" mass="3633">NAGRVANCGTDNTTCRLRPRAVSVCRNDELGSLL</sequence>
<proteinExistence type="predicted"/>
<protein>
    <submittedName>
        <fullName evidence="1">Uncharacterized protein</fullName>
    </submittedName>
</protein>
<feature type="non-terminal residue" evidence="1">
    <location>
        <position position="34"/>
    </location>
</feature>
<dbReference type="AlphaFoldDB" id="F3G135"/>
<gene>
    <name evidence="1" type="ORF">PSYJA_46771</name>
</gene>
<reference evidence="1 2" key="1">
    <citation type="journal article" date="2011" name="PLoS Pathog.">
        <title>Dynamic evolution of pathogenicity revealed by sequencing and comparative genomics of 19 Pseudomonas syringae isolates.</title>
        <authorList>
            <person name="Baltrus D.A."/>
            <person name="Nishimura M.T."/>
            <person name="Romanchuk A."/>
            <person name="Chang J.H."/>
            <person name="Mukhtar M.S."/>
            <person name="Cherkis K."/>
            <person name="Roach J."/>
            <person name="Grant S.R."/>
            <person name="Jones C.D."/>
            <person name="Dangl J.L."/>
        </authorList>
    </citation>
    <scope>NUCLEOTIDE SEQUENCE [LARGE SCALE GENOMIC DNA]</scope>
    <source>
        <strain evidence="2">M301072PT</strain>
    </source>
</reference>
<comment type="caution">
    <text evidence="1">The sequence shown here is derived from an EMBL/GenBank/DDBJ whole genome shotgun (WGS) entry which is preliminary data.</text>
</comment>
<dbReference type="Proteomes" id="UP000004471">
    <property type="component" value="Unassembled WGS sequence"/>
</dbReference>
<feature type="non-terminal residue" evidence="1">
    <location>
        <position position="1"/>
    </location>
</feature>
<organism evidence="1 2">
    <name type="scientific">Pseudomonas syringae pv. japonica str. M301072</name>
    <dbReference type="NCBI Taxonomy" id="629262"/>
    <lineage>
        <taxon>Bacteria</taxon>
        <taxon>Pseudomonadati</taxon>
        <taxon>Pseudomonadota</taxon>
        <taxon>Gammaproteobacteria</taxon>
        <taxon>Pseudomonadales</taxon>
        <taxon>Pseudomonadaceae</taxon>
        <taxon>Pseudomonas</taxon>
        <taxon>Pseudomonas syringae</taxon>
    </lineage>
</organism>
<accession>F3G135</accession>
<evidence type="ECO:0000313" key="2">
    <source>
        <dbReference type="Proteomes" id="UP000004471"/>
    </source>
</evidence>